<feature type="region of interest" description="Disordered" evidence="14">
    <location>
        <begin position="1"/>
        <end position="57"/>
    </location>
</feature>
<evidence type="ECO:0000256" key="13">
    <source>
        <dbReference type="PROSITE-ProRule" id="PRU10141"/>
    </source>
</evidence>
<name>A0A915EWR0_9CEST</name>
<keyword evidence="8 13" id="KW-0547">Nucleotide-binding</keyword>
<organism evidence="17 18">
    <name type="scientific">Echinococcus canadensis</name>
    <dbReference type="NCBI Taxonomy" id="519352"/>
    <lineage>
        <taxon>Eukaryota</taxon>
        <taxon>Metazoa</taxon>
        <taxon>Spiralia</taxon>
        <taxon>Lophotrochozoa</taxon>
        <taxon>Platyhelminthes</taxon>
        <taxon>Cestoda</taxon>
        <taxon>Eucestoda</taxon>
        <taxon>Cyclophyllidea</taxon>
        <taxon>Taeniidae</taxon>
        <taxon>Echinococcus</taxon>
        <taxon>Echinococcus canadensis group</taxon>
    </lineage>
</organism>
<feature type="compositionally biased region" description="Low complexity" evidence="14">
    <location>
        <begin position="30"/>
        <end position="50"/>
    </location>
</feature>
<dbReference type="SUPFAM" id="SSF56112">
    <property type="entry name" value="Protein kinase-like (PK-like)"/>
    <property type="match status" value="1"/>
</dbReference>
<dbReference type="GO" id="GO:0071944">
    <property type="term" value="C:cell periphery"/>
    <property type="evidence" value="ECO:0007669"/>
    <property type="project" value="UniProtKB-ARBA"/>
</dbReference>
<dbReference type="Gene3D" id="3.30.200.20">
    <property type="entry name" value="Phosphorylase Kinase, domain 1"/>
    <property type="match status" value="1"/>
</dbReference>
<dbReference type="CDD" id="cd21780">
    <property type="entry name" value="MobB_Trc-like"/>
    <property type="match status" value="1"/>
</dbReference>
<dbReference type="GO" id="GO:0004674">
    <property type="term" value="F:protein serine/threonine kinase activity"/>
    <property type="evidence" value="ECO:0007669"/>
    <property type="project" value="UniProtKB-KW"/>
</dbReference>
<dbReference type="InterPro" id="IPR017892">
    <property type="entry name" value="Pkinase_C"/>
</dbReference>
<dbReference type="PROSITE" id="PS51285">
    <property type="entry name" value="AGC_KINASE_CTER"/>
    <property type="match status" value="1"/>
</dbReference>
<dbReference type="PROSITE" id="PS50011">
    <property type="entry name" value="PROTEIN_KINASE_DOM"/>
    <property type="match status" value="1"/>
</dbReference>
<keyword evidence="9" id="KW-0418">Kinase</keyword>
<dbReference type="AlphaFoldDB" id="A0A915EWR0"/>
<dbReference type="SMART" id="SM00220">
    <property type="entry name" value="S_TKc"/>
    <property type="match status" value="1"/>
</dbReference>
<feature type="domain" description="Protein kinase" evidence="15">
    <location>
        <begin position="137"/>
        <end position="461"/>
    </location>
</feature>
<comment type="subcellular location">
    <subcellularLocation>
        <location evidence="1">Cytoplasm</location>
    </subcellularLocation>
</comment>
<evidence type="ECO:0000256" key="8">
    <source>
        <dbReference type="ARBA" id="ARBA00022741"/>
    </source>
</evidence>
<evidence type="ECO:0000256" key="10">
    <source>
        <dbReference type="ARBA" id="ARBA00022840"/>
    </source>
</evidence>
<evidence type="ECO:0000256" key="6">
    <source>
        <dbReference type="ARBA" id="ARBA00022553"/>
    </source>
</evidence>
<feature type="compositionally biased region" description="Polar residues" evidence="14">
    <location>
        <begin position="1"/>
        <end position="22"/>
    </location>
</feature>
<accession>A0A915EWR0</accession>
<dbReference type="EC" id="2.7.11.1" evidence="3"/>
<dbReference type="Gene3D" id="1.10.510.10">
    <property type="entry name" value="Transferase(Phosphotransferase) domain 1"/>
    <property type="match status" value="1"/>
</dbReference>
<keyword evidence="17" id="KW-1185">Reference proteome</keyword>
<dbReference type="Pfam" id="PF00069">
    <property type="entry name" value="Pkinase"/>
    <property type="match status" value="2"/>
</dbReference>
<evidence type="ECO:0000313" key="17">
    <source>
        <dbReference type="Proteomes" id="UP000887562"/>
    </source>
</evidence>
<dbReference type="InterPro" id="IPR017441">
    <property type="entry name" value="Protein_kinase_ATP_BS"/>
</dbReference>
<evidence type="ECO:0000256" key="3">
    <source>
        <dbReference type="ARBA" id="ARBA00012513"/>
    </source>
</evidence>
<dbReference type="PANTHER" id="PTHR22988:SF76">
    <property type="entry name" value="CHROMOSOME UNDETERMINED SCAFFOLD_135, WHOLE GENOME SHOTGUN SEQUENCE"/>
    <property type="match status" value="1"/>
</dbReference>
<evidence type="ECO:0000259" key="16">
    <source>
        <dbReference type="PROSITE" id="PS51285"/>
    </source>
</evidence>
<evidence type="ECO:0000256" key="5">
    <source>
        <dbReference type="ARBA" id="ARBA00022527"/>
    </source>
</evidence>
<sequence>MGISQASVQDRVSVNMTSSESGSVVKDGRSASTSFLSLGSSSTSVSSQLPPSHPGREIAISSRTLDSVKIAKVTLENFYNNLATQSQDRQNRYKILECMMESEGLTEDQKQQKRSQHALKESEYLRLKRARLTVDDFTPLKVIGKGAFGEVRLVQKQDNGYIYAMKILRKADMRQKDQIAHVRAERDILVKANNPWVVKMFYSFQDSVNLYLVMEFLPGGDMMTLLMKLDTLTEPQTQFYVAETVLAIDSIHKMGFIHRDIKPDNLLLDSKGHLKLSDFGLCTGLKKAHRTEFYKDLSQALPSDFGEFQSAGANLIHGASKPVVSSRHCVVVCVAYNILDSRRRAESWKKNRRYLAYSTVGTPDYIAPEVFHHQKGYECSCDWWSLGVIMYEMLMGFPPFCASTAHETYQNVMSWRETLTFPPETPISKEAHDLITSLCTDAESRLGSNGGLEQFRKHPFFVNVDWENIRERPAAIPVQIRSIDDTSNFDEFPDEDLTWPNVTDPKKSYKKDLAFINYTYKAFDGCSSCDRRIARPTSHHPQRHVRPCTAAAGTAPSSFCSPLPSIHVLQELSFKRTLQTYLFLSFPHLVPSVSKTTKIRKNFAQTISTSRSILHYGLYRARTRPPVFCHSSVPTLPSSRPFSFPTCWLCLLHPFCSPLSGSLPPLSTSFCVFTCVLAGITREAKDYHYHHYYSCHQCALRSTDLSASPIATLQAAKESKGRHVYACVLWSDQADICCFLPPHYASLNHVKPFPPPRPPFSPSHISNVSPTEQLFLLSYITTCFSSFTYRFLHSSMFIHKGNDGSSTEIIRFLARGLELLLSDLYF</sequence>
<dbReference type="Proteomes" id="UP000887562">
    <property type="component" value="Unplaced"/>
</dbReference>
<dbReference type="InterPro" id="IPR000961">
    <property type="entry name" value="AGC-kinase_C"/>
</dbReference>
<evidence type="ECO:0000256" key="2">
    <source>
        <dbReference type="ARBA" id="ARBA00009903"/>
    </source>
</evidence>
<dbReference type="FunFam" id="1.10.510.10:FF:000086">
    <property type="entry name" value="Non-specific serine/threonine protein kinase"/>
    <property type="match status" value="1"/>
</dbReference>
<dbReference type="GO" id="GO:0005524">
    <property type="term" value="F:ATP binding"/>
    <property type="evidence" value="ECO:0007669"/>
    <property type="project" value="UniProtKB-UniRule"/>
</dbReference>
<dbReference type="FunFam" id="3.30.200.20:FF:000192">
    <property type="entry name" value="Serine/threonine-protein kinase cot-1"/>
    <property type="match status" value="1"/>
</dbReference>
<dbReference type="InterPro" id="IPR011009">
    <property type="entry name" value="Kinase-like_dom_sf"/>
</dbReference>
<keyword evidence="5" id="KW-0723">Serine/threonine-protein kinase</keyword>
<dbReference type="PROSITE" id="PS00108">
    <property type="entry name" value="PROTEIN_KINASE_ST"/>
    <property type="match status" value="1"/>
</dbReference>
<evidence type="ECO:0000256" key="4">
    <source>
        <dbReference type="ARBA" id="ARBA00022490"/>
    </source>
</evidence>
<dbReference type="CDD" id="cd05599">
    <property type="entry name" value="STKc_NDR_like"/>
    <property type="match status" value="1"/>
</dbReference>
<evidence type="ECO:0000256" key="1">
    <source>
        <dbReference type="ARBA" id="ARBA00004496"/>
    </source>
</evidence>
<keyword evidence="10 13" id="KW-0067">ATP-binding</keyword>
<feature type="domain" description="AGC-kinase C-terminal" evidence="16">
    <location>
        <begin position="462"/>
        <end position="530"/>
    </location>
</feature>
<comment type="catalytic activity">
    <reaction evidence="12">
        <text>L-seryl-[protein] + ATP = O-phospho-L-seryl-[protein] + ADP + H(+)</text>
        <dbReference type="Rhea" id="RHEA:17989"/>
        <dbReference type="Rhea" id="RHEA-COMP:9863"/>
        <dbReference type="Rhea" id="RHEA-COMP:11604"/>
        <dbReference type="ChEBI" id="CHEBI:15378"/>
        <dbReference type="ChEBI" id="CHEBI:29999"/>
        <dbReference type="ChEBI" id="CHEBI:30616"/>
        <dbReference type="ChEBI" id="CHEBI:83421"/>
        <dbReference type="ChEBI" id="CHEBI:456216"/>
        <dbReference type="EC" id="2.7.11.1"/>
    </reaction>
</comment>
<keyword evidence="7" id="KW-0808">Transferase</keyword>
<evidence type="ECO:0000313" key="18">
    <source>
        <dbReference type="WBParaSite" id="maker-E.canG7_contigs_5402-snap-gene-1.35-mRNA-1"/>
    </source>
</evidence>
<dbReference type="WBParaSite" id="maker-E.canG7_contigs_5402-snap-gene-1.35-mRNA-1">
    <property type="protein sequence ID" value="maker-E.canG7_contigs_5402-snap-gene-1.35-mRNA-1"/>
    <property type="gene ID" value="EcG7_02185"/>
</dbReference>
<protein>
    <recommendedName>
        <fullName evidence="3">non-specific serine/threonine protein kinase</fullName>
        <ecNumber evidence="3">2.7.11.1</ecNumber>
    </recommendedName>
</protein>
<dbReference type="FunFam" id="1.10.510.10:FF:000057">
    <property type="entry name" value="Non-specific serine/threonine protein kinase"/>
    <property type="match status" value="1"/>
</dbReference>
<proteinExistence type="inferred from homology"/>
<dbReference type="PANTHER" id="PTHR22988">
    <property type="entry name" value="MYOTONIC DYSTROPHY S/T KINASE-RELATED"/>
    <property type="match status" value="1"/>
</dbReference>
<evidence type="ECO:0000256" key="11">
    <source>
        <dbReference type="ARBA" id="ARBA00047899"/>
    </source>
</evidence>
<dbReference type="InterPro" id="IPR008271">
    <property type="entry name" value="Ser/Thr_kinase_AS"/>
</dbReference>
<keyword evidence="6" id="KW-0597">Phosphoprotein</keyword>
<feature type="binding site" evidence="13">
    <location>
        <position position="166"/>
    </location>
    <ligand>
        <name>ATP</name>
        <dbReference type="ChEBI" id="CHEBI:30616"/>
    </ligand>
</feature>
<dbReference type="InterPro" id="IPR000719">
    <property type="entry name" value="Prot_kinase_dom"/>
</dbReference>
<comment type="similarity">
    <text evidence="2">Belongs to the protein kinase superfamily. AGC Ser/Thr protein kinase family.</text>
</comment>
<dbReference type="Pfam" id="PF00433">
    <property type="entry name" value="Pkinase_C"/>
    <property type="match status" value="1"/>
</dbReference>
<evidence type="ECO:0000256" key="14">
    <source>
        <dbReference type="SAM" id="MobiDB-lite"/>
    </source>
</evidence>
<evidence type="ECO:0000256" key="7">
    <source>
        <dbReference type="ARBA" id="ARBA00022679"/>
    </source>
</evidence>
<evidence type="ECO:0000259" key="15">
    <source>
        <dbReference type="PROSITE" id="PS50011"/>
    </source>
</evidence>
<reference evidence="18" key="1">
    <citation type="submission" date="2022-11" db="UniProtKB">
        <authorList>
            <consortium name="WormBaseParasite"/>
        </authorList>
    </citation>
    <scope>IDENTIFICATION</scope>
</reference>
<evidence type="ECO:0000256" key="12">
    <source>
        <dbReference type="ARBA" id="ARBA00048679"/>
    </source>
</evidence>
<dbReference type="InterPro" id="IPR050839">
    <property type="entry name" value="Rho-assoc_Ser/Thr_Kinase"/>
</dbReference>
<keyword evidence="4" id="KW-0963">Cytoplasm</keyword>
<evidence type="ECO:0000256" key="9">
    <source>
        <dbReference type="ARBA" id="ARBA00022777"/>
    </source>
</evidence>
<dbReference type="GO" id="GO:0005737">
    <property type="term" value="C:cytoplasm"/>
    <property type="evidence" value="ECO:0007669"/>
    <property type="project" value="UniProtKB-SubCell"/>
</dbReference>
<comment type="catalytic activity">
    <reaction evidence="11">
        <text>L-threonyl-[protein] + ATP = O-phospho-L-threonyl-[protein] + ADP + H(+)</text>
        <dbReference type="Rhea" id="RHEA:46608"/>
        <dbReference type="Rhea" id="RHEA-COMP:11060"/>
        <dbReference type="Rhea" id="RHEA-COMP:11605"/>
        <dbReference type="ChEBI" id="CHEBI:15378"/>
        <dbReference type="ChEBI" id="CHEBI:30013"/>
        <dbReference type="ChEBI" id="CHEBI:30616"/>
        <dbReference type="ChEBI" id="CHEBI:61977"/>
        <dbReference type="ChEBI" id="CHEBI:456216"/>
        <dbReference type="EC" id="2.7.11.1"/>
    </reaction>
</comment>
<dbReference type="PROSITE" id="PS00107">
    <property type="entry name" value="PROTEIN_KINASE_ATP"/>
    <property type="match status" value="1"/>
</dbReference>